<evidence type="ECO:0000313" key="4">
    <source>
        <dbReference type="EMBL" id="QDS72287.1"/>
    </source>
</evidence>
<evidence type="ECO:0000313" key="5">
    <source>
        <dbReference type="Proteomes" id="UP000316270"/>
    </source>
</evidence>
<gene>
    <name evidence="4" type="ORF">FKW77_006545</name>
</gene>
<dbReference type="EMBL" id="CP042191">
    <property type="protein sequence ID" value="QDS72287.1"/>
    <property type="molecule type" value="Genomic_DNA"/>
</dbReference>
<feature type="region of interest" description="Disordered" evidence="2">
    <location>
        <begin position="169"/>
        <end position="197"/>
    </location>
</feature>
<feature type="compositionally biased region" description="Basic and acidic residues" evidence="2">
    <location>
        <begin position="382"/>
        <end position="397"/>
    </location>
</feature>
<evidence type="ECO:0000256" key="2">
    <source>
        <dbReference type="SAM" id="MobiDB-lite"/>
    </source>
</evidence>
<dbReference type="GO" id="GO:0030490">
    <property type="term" value="P:maturation of SSU-rRNA"/>
    <property type="evidence" value="ECO:0007669"/>
    <property type="project" value="TreeGrafter"/>
</dbReference>
<feature type="region of interest" description="Disordered" evidence="2">
    <location>
        <begin position="380"/>
        <end position="493"/>
    </location>
</feature>
<feature type="region of interest" description="Disordered" evidence="2">
    <location>
        <begin position="296"/>
        <end position="317"/>
    </location>
</feature>
<dbReference type="PANTHER" id="PTHR23325">
    <property type="entry name" value="SERUM RESPONSE FACTOR-BINDING"/>
    <property type="match status" value="1"/>
</dbReference>
<proteinExistence type="predicted"/>
<dbReference type="OrthoDB" id="3364872at2759"/>
<protein>
    <recommendedName>
        <fullName evidence="3">Bud22 domain-containing protein</fullName>
    </recommendedName>
</protein>
<dbReference type="Proteomes" id="UP000316270">
    <property type="component" value="Chromosome 7"/>
</dbReference>
<evidence type="ECO:0000259" key="3">
    <source>
        <dbReference type="Pfam" id="PF09073"/>
    </source>
</evidence>
<accession>A0A517L9I0</accession>
<sequence>MPKRKRGDNDIDDVQNLLELGRLALVRNLKVARGFERQKLGRRQKDALAKKDASGSTRIEAEIQALKTLDLQTTAEHRLLKTLHRIKSIASTGLLPPHNLSAPAPATATANVTARLYSAPLVKAALSNTIQQVRQALGLDATAASTAPAAIKAKKDNLNVVTEEEEWQGLSEDLEHCDNAKEPLGSDRNTRAARTSDNGFAEYDGLLASSDERESDLNSRDSPAAQLKRELAQAVASIRAREDSSATATFDQGHSDASTTTEILSHTAAHSPVQLPDLSTDNKLVVDRSIEMLVNGTQPMNSDSHSLEESSSPKLRTTSSAFFPSLTMGGYWSGSEGDEPEDIEEHVAPRKNRRGQRARQAIAEAKFGVAARHVLEGRFANKPKDQRDSGWDMKRGATETQDVRGYNGMGRKDGRSRMKGAREASASGGNAKSILSGIGNATRGRQHTSDKPVGTKSKRDDIGSLHPSWEAKRKAKAATGKIIPFQGKRITFD</sequence>
<keyword evidence="1" id="KW-0175">Coiled coil</keyword>
<dbReference type="AlphaFoldDB" id="A0A517L9I0"/>
<dbReference type="GO" id="GO:0030686">
    <property type="term" value="C:90S preribosome"/>
    <property type="evidence" value="ECO:0007669"/>
    <property type="project" value="TreeGrafter"/>
</dbReference>
<feature type="compositionally biased region" description="Polar residues" evidence="2">
    <location>
        <begin position="245"/>
        <end position="258"/>
    </location>
</feature>
<dbReference type="InterPro" id="IPR037393">
    <property type="entry name" value="Bud22/SRFB1"/>
</dbReference>
<feature type="compositionally biased region" description="Basic and acidic residues" evidence="2">
    <location>
        <begin position="173"/>
        <end position="190"/>
    </location>
</feature>
<dbReference type="Pfam" id="PF09073">
    <property type="entry name" value="BUD22"/>
    <property type="match status" value="1"/>
</dbReference>
<dbReference type="InterPro" id="IPR015158">
    <property type="entry name" value="Bud22_dom"/>
</dbReference>
<feature type="domain" description="Bud22" evidence="3">
    <location>
        <begin position="25"/>
        <end position="493"/>
    </location>
</feature>
<dbReference type="GO" id="GO:0005634">
    <property type="term" value="C:nucleus"/>
    <property type="evidence" value="ECO:0007669"/>
    <property type="project" value="TreeGrafter"/>
</dbReference>
<feature type="region of interest" description="Disordered" evidence="2">
    <location>
        <begin position="236"/>
        <end position="258"/>
    </location>
</feature>
<reference evidence="4 5" key="1">
    <citation type="submission" date="2019-07" db="EMBL/GenBank/DDBJ databases">
        <title>Finished genome of Venturia effusa.</title>
        <authorList>
            <person name="Young C.A."/>
            <person name="Cox M.P."/>
            <person name="Ganley A.R.D."/>
            <person name="David W.J."/>
        </authorList>
    </citation>
    <scope>NUCLEOTIDE SEQUENCE [LARGE SCALE GENOMIC DNA]</scope>
    <source>
        <strain evidence="5">albino</strain>
    </source>
</reference>
<organism evidence="4 5">
    <name type="scientific">Venturia effusa</name>
    <dbReference type="NCBI Taxonomy" id="50376"/>
    <lineage>
        <taxon>Eukaryota</taxon>
        <taxon>Fungi</taxon>
        <taxon>Dikarya</taxon>
        <taxon>Ascomycota</taxon>
        <taxon>Pezizomycotina</taxon>
        <taxon>Dothideomycetes</taxon>
        <taxon>Pleosporomycetidae</taxon>
        <taxon>Venturiales</taxon>
        <taxon>Venturiaceae</taxon>
        <taxon>Venturia</taxon>
    </lineage>
</organism>
<dbReference type="STRING" id="50376.A0A517L9I0"/>
<feature type="region of interest" description="Disordered" evidence="2">
    <location>
        <begin position="335"/>
        <end position="356"/>
    </location>
</feature>
<dbReference type="PANTHER" id="PTHR23325:SF1">
    <property type="entry name" value="SERUM RESPONSE FACTOR-BINDING PROTEIN 1"/>
    <property type="match status" value="1"/>
</dbReference>
<keyword evidence="5" id="KW-1185">Reference proteome</keyword>
<evidence type="ECO:0000256" key="1">
    <source>
        <dbReference type="ARBA" id="ARBA00023054"/>
    </source>
</evidence>
<feature type="compositionally biased region" description="Basic and acidic residues" evidence="2">
    <location>
        <begin position="410"/>
        <end position="422"/>
    </location>
</feature>
<name>A0A517L9I0_9PEZI</name>